<keyword evidence="3" id="KW-1185">Reference proteome</keyword>
<dbReference type="InterPro" id="IPR013108">
    <property type="entry name" value="Amidohydro_3"/>
</dbReference>
<feature type="domain" description="Amidohydrolase 3" evidence="1">
    <location>
        <begin position="44"/>
        <end position="497"/>
    </location>
</feature>
<reference evidence="3" key="1">
    <citation type="submission" date="2017-10" db="EMBL/GenBank/DDBJ databases">
        <authorList>
            <person name="Kravchenko I.K."/>
            <person name="Grouzdev D.S."/>
        </authorList>
    </citation>
    <scope>NUCLEOTIDE SEQUENCE [LARGE SCALE GENOMIC DNA]</scope>
    <source>
        <strain evidence="3">B2</strain>
    </source>
</reference>
<dbReference type="EMBL" id="PDKW01000040">
    <property type="protein sequence ID" value="PGH57455.1"/>
    <property type="molecule type" value="Genomic_DNA"/>
</dbReference>
<dbReference type="Gene3D" id="2.30.40.10">
    <property type="entry name" value="Urease, subunit C, domain 1"/>
    <property type="match status" value="1"/>
</dbReference>
<gene>
    <name evidence="2" type="ORF">CRT60_13615</name>
</gene>
<dbReference type="RefSeq" id="WP_098736904.1">
    <property type="nucleotide sequence ID" value="NZ_PDKW01000040.1"/>
</dbReference>
<proteinExistence type="predicted"/>
<dbReference type="Pfam" id="PF07969">
    <property type="entry name" value="Amidohydro_3"/>
    <property type="match status" value="1"/>
</dbReference>
<dbReference type="PIRSF" id="PIRSF006453">
    <property type="entry name" value="FwdA"/>
    <property type="match status" value="1"/>
</dbReference>
<dbReference type="InterPro" id="IPR012027">
    <property type="entry name" value="Formylmethanofuran_DH_asu"/>
</dbReference>
<dbReference type="GO" id="GO:0016810">
    <property type="term" value="F:hydrolase activity, acting on carbon-nitrogen (but not peptide) bonds"/>
    <property type="evidence" value="ECO:0007669"/>
    <property type="project" value="InterPro"/>
</dbReference>
<protein>
    <submittedName>
        <fullName evidence="2">Formylmethanofuran dehydrogenase subunit A</fullName>
    </submittedName>
</protein>
<dbReference type="InterPro" id="IPR050378">
    <property type="entry name" value="Metallo-dep_Hydrolases_sf"/>
</dbReference>
<sequence length="558" mass="60516">MLTKLAGGRLFDPANGRHGEVADLWLRDDRIAADPGPGATPDAVHDVTGKVVMAGAIDIHSHIAGGKVNLARLLMGEEHDRHRFAGHACGHDRIGGGSGIATPSTHTTGARYIEMGFTAAFEPAMLGSNARHAHLEMSDIPYIDTGGYLVLGNDDFLLDLIATNAGQAAVNDYVAWMLTATQSLAVKVVNPGGINAFKFNARSLDLDEAGPHYGVTPRNVLTVLARAVYELGLPHPLHVHGCNLGVPGNVATTLDTIQAASGLPMHMTHIQFHSYDTAGDRKFSSGAAALAEAVNRTPTLSVDIGQVMFGQTVTASADTMAQRHTAPLAHPRKWLAMDIECDAGCGVVPFRYRDTSYVNALQWAIGLELFLLLDDPWRVFLTTDHPNGAPFTFYPELIRLLMDRDYRLAKLAEIHPDAPAHTTLGSITREYTLAEIAIMTRAAPARILGLADRGHLAPGASADITVYSDLPDRRAMFERPDLVFKSGRLVVRDGVLVAMAQGCTHVVRPGFDDLIERRIARHFDERLGLPIKHFRIQDAEIRHGAGPQLHPCRRREVP</sequence>
<organism evidence="2 3">
    <name type="scientific">Azospirillum palustre</name>
    <dbReference type="NCBI Taxonomy" id="2044885"/>
    <lineage>
        <taxon>Bacteria</taxon>
        <taxon>Pseudomonadati</taxon>
        <taxon>Pseudomonadota</taxon>
        <taxon>Alphaproteobacteria</taxon>
        <taxon>Rhodospirillales</taxon>
        <taxon>Azospirillaceae</taxon>
        <taxon>Azospirillum</taxon>
    </lineage>
</organism>
<dbReference type="AlphaFoldDB" id="A0A2B8BHU8"/>
<dbReference type="OrthoDB" id="9807210at2"/>
<evidence type="ECO:0000313" key="2">
    <source>
        <dbReference type="EMBL" id="PGH57455.1"/>
    </source>
</evidence>
<comment type="caution">
    <text evidence="2">The sequence shown here is derived from an EMBL/GenBank/DDBJ whole genome shotgun (WGS) entry which is preliminary data.</text>
</comment>
<accession>A0A2B8BHU8</accession>
<name>A0A2B8BHU8_9PROT</name>
<dbReference type="SUPFAM" id="SSF51556">
    <property type="entry name" value="Metallo-dependent hydrolases"/>
    <property type="match status" value="1"/>
</dbReference>
<dbReference type="NCBIfam" id="TIGR03121">
    <property type="entry name" value="one_C_dehyd_A"/>
    <property type="match status" value="1"/>
</dbReference>
<dbReference type="PANTHER" id="PTHR11647">
    <property type="entry name" value="HYDRANTOINASE/DIHYDROPYRIMIDINASE FAMILY MEMBER"/>
    <property type="match status" value="1"/>
</dbReference>
<dbReference type="InterPro" id="IPR011059">
    <property type="entry name" value="Metal-dep_hydrolase_composite"/>
</dbReference>
<evidence type="ECO:0000259" key="1">
    <source>
        <dbReference type="Pfam" id="PF07969"/>
    </source>
</evidence>
<dbReference type="PANTHER" id="PTHR11647:SF1">
    <property type="entry name" value="COLLAPSIN RESPONSE MEDIATOR PROTEIN"/>
    <property type="match status" value="1"/>
</dbReference>
<dbReference type="Proteomes" id="UP000225379">
    <property type="component" value="Unassembled WGS sequence"/>
</dbReference>
<evidence type="ECO:0000313" key="3">
    <source>
        <dbReference type="Proteomes" id="UP000225379"/>
    </source>
</evidence>
<dbReference type="SUPFAM" id="SSF51338">
    <property type="entry name" value="Composite domain of metallo-dependent hydrolases"/>
    <property type="match status" value="2"/>
</dbReference>
<dbReference type="InterPro" id="IPR032466">
    <property type="entry name" value="Metal_Hydrolase"/>
</dbReference>